<evidence type="ECO:0000256" key="2">
    <source>
        <dbReference type="ARBA" id="ARBA00023125"/>
    </source>
</evidence>
<dbReference type="Gene3D" id="1.10.10.60">
    <property type="entry name" value="Homeodomain-like"/>
    <property type="match status" value="1"/>
</dbReference>
<keyword evidence="7" id="KW-1185">Reference proteome</keyword>
<dbReference type="PANTHER" id="PTHR43280">
    <property type="entry name" value="ARAC-FAMILY TRANSCRIPTIONAL REGULATOR"/>
    <property type="match status" value="1"/>
</dbReference>
<dbReference type="PANTHER" id="PTHR43280:SF29">
    <property type="entry name" value="ARAC-FAMILY TRANSCRIPTIONAL REGULATOR"/>
    <property type="match status" value="1"/>
</dbReference>
<dbReference type="PROSITE" id="PS01124">
    <property type="entry name" value="HTH_ARAC_FAMILY_2"/>
    <property type="match status" value="1"/>
</dbReference>
<evidence type="ECO:0000313" key="7">
    <source>
        <dbReference type="Proteomes" id="UP001216139"/>
    </source>
</evidence>
<dbReference type="SMART" id="SM00342">
    <property type="entry name" value="HTH_ARAC"/>
    <property type="match status" value="1"/>
</dbReference>
<feature type="transmembrane region" description="Helical" evidence="4">
    <location>
        <begin position="36"/>
        <end position="53"/>
    </location>
</feature>
<sequence length="383" mass="44161">MTAEQLLNTIICVSFFLFAFIAIVNPNKVNIMANRWLGIFFLNVGLKIAAAVVDGDHAAHQFDWLLRFVDLSHCATPALFYLSVVQFATPGKFNRKYYLSFVPGAIVFLLILPFNLLPAFKGYPFPKLVLNTIIYTIFLTSNLQMWVLWALAWYKLYKHQKNIQLVASNTTPVDLRWLNYLLYIIGIMMLIFVANNLLMIHSQSLYRQIIYLFCSLVICYYLIAQKEIFPYQPAAIAEVSQVIEEFQHQPKQIKPRMDDKLSHRLKLRLEHLMVHDKLYLDSELNLPQLAQSMEVSVHDLSYLLNDSVGMNFFQFINAYRVKEAKLLMLSDQHKHLNILGIAYSAGFSSKTTFNTAFKKQTGLSPSQFMKQGEIAANVSYQAW</sequence>
<feature type="transmembrane region" description="Helical" evidence="4">
    <location>
        <begin position="65"/>
        <end position="85"/>
    </location>
</feature>
<feature type="transmembrane region" description="Helical" evidence="4">
    <location>
        <begin position="205"/>
        <end position="223"/>
    </location>
</feature>
<dbReference type="EMBL" id="CP117167">
    <property type="protein sequence ID" value="WCT13040.1"/>
    <property type="molecule type" value="Genomic_DNA"/>
</dbReference>
<dbReference type="PROSITE" id="PS00041">
    <property type="entry name" value="HTH_ARAC_FAMILY_1"/>
    <property type="match status" value="1"/>
</dbReference>
<dbReference type="InterPro" id="IPR018060">
    <property type="entry name" value="HTH_AraC"/>
</dbReference>
<organism evidence="6 7">
    <name type="scientific">Mucilaginibacter jinjuensis</name>
    <dbReference type="NCBI Taxonomy" id="1176721"/>
    <lineage>
        <taxon>Bacteria</taxon>
        <taxon>Pseudomonadati</taxon>
        <taxon>Bacteroidota</taxon>
        <taxon>Sphingobacteriia</taxon>
        <taxon>Sphingobacteriales</taxon>
        <taxon>Sphingobacteriaceae</taxon>
        <taxon>Mucilaginibacter</taxon>
    </lineage>
</organism>
<keyword evidence="4" id="KW-0812">Transmembrane</keyword>
<feature type="transmembrane region" description="Helical" evidence="4">
    <location>
        <begin position="177"/>
        <end position="199"/>
    </location>
</feature>
<gene>
    <name evidence="6" type="ORF">PQO05_03720</name>
</gene>
<keyword evidence="1" id="KW-0805">Transcription regulation</keyword>
<evidence type="ECO:0000313" key="6">
    <source>
        <dbReference type="EMBL" id="WCT13040.1"/>
    </source>
</evidence>
<feature type="domain" description="HTH araC/xylS-type" evidence="5">
    <location>
        <begin position="270"/>
        <end position="371"/>
    </location>
</feature>
<keyword evidence="4" id="KW-1133">Transmembrane helix</keyword>
<name>A0ABY7T981_9SPHI</name>
<accession>A0ABY7T981</accession>
<reference evidence="6 7" key="1">
    <citation type="submission" date="2023-02" db="EMBL/GenBank/DDBJ databases">
        <title>Genome sequence of Mucilaginibacter jinjuensis strain KACC 16571.</title>
        <authorList>
            <person name="Kim S."/>
            <person name="Heo J."/>
            <person name="Kwon S.-W."/>
        </authorList>
    </citation>
    <scope>NUCLEOTIDE SEQUENCE [LARGE SCALE GENOMIC DNA]</scope>
    <source>
        <strain evidence="6 7">KACC 16571</strain>
    </source>
</reference>
<dbReference type="SUPFAM" id="SSF46689">
    <property type="entry name" value="Homeodomain-like"/>
    <property type="match status" value="1"/>
</dbReference>
<evidence type="ECO:0000256" key="4">
    <source>
        <dbReference type="SAM" id="Phobius"/>
    </source>
</evidence>
<feature type="transmembrane region" description="Helical" evidence="4">
    <location>
        <begin position="132"/>
        <end position="156"/>
    </location>
</feature>
<feature type="transmembrane region" description="Helical" evidence="4">
    <location>
        <begin position="6"/>
        <end position="24"/>
    </location>
</feature>
<keyword evidence="2" id="KW-0238">DNA-binding</keyword>
<dbReference type="InterPro" id="IPR018062">
    <property type="entry name" value="HTH_AraC-typ_CS"/>
</dbReference>
<proteinExistence type="predicted"/>
<feature type="transmembrane region" description="Helical" evidence="4">
    <location>
        <begin position="97"/>
        <end position="120"/>
    </location>
</feature>
<dbReference type="InterPro" id="IPR020449">
    <property type="entry name" value="Tscrpt_reg_AraC-type_HTH"/>
</dbReference>
<evidence type="ECO:0000256" key="3">
    <source>
        <dbReference type="ARBA" id="ARBA00023163"/>
    </source>
</evidence>
<protein>
    <submittedName>
        <fullName evidence="6">Helix-turn-helix domain-containing protein</fullName>
    </submittedName>
</protein>
<dbReference type="PRINTS" id="PR00032">
    <property type="entry name" value="HTHARAC"/>
</dbReference>
<evidence type="ECO:0000259" key="5">
    <source>
        <dbReference type="PROSITE" id="PS01124"/>
    </source>
</evidence>
<keyword evidence="4" id="KW-0472">Membrane</keyword>
<evidence type="ECO:0000256" key="1">
    <source>
        <dbReference type="ARBA" id="ARBA00023015"/>
    </source>
</evidence>
<dbReference type="RefSeq" id="WP_273631309.1">
    <property type="nucleotide sequence ID" value="NZ_CP117167.1"/>
</dbReference>
<dbReference type="Proteomes" id="UP001216139">
    <property type="component" value="Chromosome"/>
</dbReference>
<dbReference type="Pfam" id="PF12833">
    <property type="entry name" value="HTH_18"/>
    <property type="match status" value="1"/>
</dbReference>
<keyword evidence="3" id="KW-0804">Transcription</keyword>
<dbReference type="InterPro" id="IPR009057">
    <property type="entry name" value="Homeodomain-like_sf"/>
</dbReference>